<evidence type="ECO:0000313" key="1">
    <source>
        <dbReference type="EMBL" id="KAK7498221.1"/>
    </source>
</evidence>
<sequence length="175" mass="19334">MPVVPGPSEKFPSRAADSDSLGVKESSYGTFRLAVWFNSWGKFAKKVGSVVDFSRENINYETIHMYVTTHQLPNFDVSGACKARCQFVYARFLHSKVNIVVIDYPGFDTLSIQTLSPAIHTICCVIINHRDPESWSLNSSVSRGFPVLLLLNNSPCMSGGEGPNGHTRQGSIIQH</sequence>
<reference evidence="1 2" key="1">
    <citation type="journal article" date="2023" name="Sci. Data">
        <title>Genome assembly of the Korean intertidal mud-creeper Batillaria attramentaria.</title>
        <authorList>
            <person name="Patra A.K."/>
            <person name="Ho P.T."/>
            <person name="Jun S."/>
            <person name="Lee S.J."/>
            <person name="Kim Y."/>
            <person name="Won Y.J."/>
        </authorList>
    </citation>
    <scope>NUCLEOTIDE SEQUENCE [LARGE SCALE GENOMIC DNA]</scope>
    <source>
        <strain evidence="1">Wonlab-2016</strain>
    </source>
</reference>
<dbReference type="AlphaFoldDB" id="A0ABD0LFF0"/>
<accession>A0ABD0LFF0</accession>
<dbReference type="EMBL" id="JACVVK020000052">
    <property type="protein sequence ID" value="KAK7498221.1"/>
    <property type="molecule type" value="Genomic_DNA"/>
</dbReference>
<name>A0ABD0LFF0_9CAEN</name>
<evidence type="ECO:0000313" key="2">
    <source>
        <dbReference type="Proteomes" id="UP001519460"/>
    </source>
</evidence>
<gene>
    <name evidence="1" type="ORF">BaRGS_00010481</name>
</gene>
<keyword evidence="2" id="KW-1185">Reference proteome</keyword>
<proteinExistence type="predicted"/>
<protein>
    <submittedName>
        <fullName evidence="1">Uncharacterized protein</fullName>
    </submittedName>
</protein>
<organism evidence="1 2">
    <name type="scientific">Batillaria attramentaria</name>
    <dbReference type="NCBI Taxonomy" id="370345"/>
    <lineage>
        <taxon>Eukaryota</taxon>
        <taxon>Metazoa</taxon>
        <taxon>Spiralia</taxon>
        <taxon>Lophotrochozoa</taxon>
        <taxon>Mollusca</taxon>
        <taxon>Gastropoda</taxon>
        <taxon>Caenogastropoda</taxon>
        <taxon>Sorbeoconcha</taxon>
        <taxon>Cerithioidea</taxon>
        <taxon>Batillariidae</taxon>
        <taxon>Batillaria</taxon>
    </lineage>
</organism>
<dbReference type="Proteomes" id="UP001519460">
    <property type="component" value="Unassembled WGS sequence"/>
</dbReference>
<comment type="caution">
    <text evidence="1">The sequence shown here is derived from an EMBL/GenBank/DDBJ whole genome shotgun (WGS) entry which is preliminary data.</text>
</comment>